<organism evidence="3 4">
    <name type="scientific">Luteibacter yeojuensis</name>
    <dbReference type="NCBI Taxonomy" id="345309"/>
    <lineage>
        <taxon>Bacteria</taxon>
        <taxon>Pseudomonadati</taxon>
        <taxon>Pseudomonadota</taxon>
        <taxon>Gammaproteobacteria</taxon>
        <taxon>Lysobacterales</taxon>
        <taxon>Rhodanobacteraceae</taxon>
        <taxon>Luteibacter</taxon>
    </lineage>
</organism>
<dbReference type="InterPro" id="IPR023614">
    <property type="entry name" value="Porin_dom_sf"/>
</dbReference>
<dbReference type="PATRIC" id="fig|345309.4.peg.1298"/>
<dbReference type="RefSeq" id="WP_045827716.1">
    <property type="nucleotide sequence ID" value="NZ_JZRB01000002.1"/>
</dbReference>
<keyword evidence="1" id="KW-0175">Coiled coil</keyword>
<name>A0A0F3L499_9GAMM</name>
<sequence length="462" mass="50757">MRSKLLTVAIAAGLGVTSFSALAATKHQSSQPARVTVDAATLQQLQAQLAALQAQVADLQAKQEAQADAQVETAKAVNDVQVAAAKPTEDLGKKVDKLAKFVNDTKIGGTMFFDLTDMNHKERVGTGREHVVDGHGAVNGTGFDVKRFYLVVDHTFDDIWSANLTTDFSYQSAISSTSLFVKKAYVQGKFDPLFTVRFGAADMPWIPFVEKWYGYRYVENTITDRSFEGGRGTPTVTAGVGAFGNSSDWGIHALGETKGDNSINYQLSVVNGRGYRNLTRSKGVDAEGRIGYSPIEQMVIAIGGYSGKRGLDSDVATFVPTRTASRGDAMIAWRDKTWGVGAEYFHASNWDDILRNGTGTGAPSGPLSIKDKTDGYSAWADWKFYDQFAVFARYDHLNYKYTSPTNIEREIKDKYYNAGVSYDVLKNLKLALVYKHNEMNGPVATPYHYKTNEVGFWGMLSF</sequence>
<feature type="chain" id="PRO_5002463443" description="Porin" evidence="2">
    <location>
        <begin position="24"/>
        <end position="462"/>
    </location>
</feature>
<feature type="coiled-coil region" evidence="1">
    <location>
        <begin position="42"/>
        <end position="69"/>
    </location>
</feature>
<accession>A0A0F3L499</accession>
<evidence type="ECO:0000313" key="3">
    <source>
        <dbReference type="EMBL" id="KJV37179.1"/>
    </source>
</evidence>
<evidence type="ECO:0008006" key="5">
    <source>
        <dbReference type="Google" id="ProtNLM"/>
    </source>
</evidence>
<feature type="signal peptide" evidence="2">
    <location>
        <begin position="1"/>
        <end position="23"/>
    </location>
</feature>
<gene>
    <name evidence="3" type="ORF">VI08_01220</name>
</gene>
<keyword evidence="2" id="KW-0732">Signal</keyword>
<dbReference type="Gene3D" id="2.40.160.10">
    <property type="entry name" value="Porin"/>
    <property type="match status" value="1"/>
</dbReference>
<dbReference type="AlphaFoldDB" id="A0A0F3L499"/>
<dbReference type="Proteomes" id="UP000033651">
    <property type="component" value="Unassembled WGS sequence"/>
</dbReference>
<proteinExistence type="predicted"/>
<dbReference type="SUPFAM" id="SSF56935">
    <property type="entry name" value="Porins"/>
    <property type="match status" value="1"/>
</dbReference>
<evidence type="ECO:0000313" key="4">
    <source>
        <dbReference type="Proteomes" id="UP000033651"/>
    </source>
</evidence>
<evidence type="ECO:0000256" key="1">
    <source>
        <dbReference type="SAM" id="Coils"/>
    </source>
</evidence>
<evidence type="ECO:0000256" key="2">
    <source>
        <dbReference type="SAM" id="SignalP"/>
    </source>
</evidence>
<keyword evidence="4" id="KW-1185">Reference proteome</keyword>
<reference evidence="3 4" key="1">
    <citation type="submission" date="2015-03" db="EMBL/GenBank/DDBJ databases">
        <title>Draft genome sequence of Luteibacter yeojuensis strain SU11.</title>
        <authorList>
            <person name="Sulaiman J."/>
            <person name="Priya K."/>
            <person name="Chan K.-G."/>
        </authorList>
    </citation>
    <scope>NUCLEOTIDE SEQUENCE [LARGE SCALE GENOMIC DNA]</scope>
    <source>
        <strain evidence="3 4">SU11</strain>
    </source>
</reference>
<comment type="caution">
    <text evidence="3">The sequence shown here is derived from an EMBL/GenBank/DDBJ whole genome shotgun (WGS) entry which is preliminary data.</text>
</comment>
<dbReference type="OrthoDB" id="5993054at2"/>
<dbReference type="EMBL" id="JZRB01000002">
    <property type="protein sequence ID" value="KJV37179.1"/>
    <property type="molecule type" value="Genomic_DNA"/>
</dbReference>
<protein>
    <recommendedName>
        <fullName evidence="5">Porin</fullName>
    </recommendedName>
</protein>